<dbReference type="OrthoDB" id="9182849at2"/>
<sequence length="289" mass="30610">MAGMICMWGGAWNIQHRQTVRTSHGSGLELSLLESYTPAAMTSPPKGSPLQSAPWMLAAHWRWGLACSMAVAATAGMLAAMARLTHVPAQHPPILAKLHAAQTEPPRMAATAMRGKSAPVRPMPLPHGTASPSPPLPTTAPAVILAAPLHDTTRAIETTVMEGGQPGLQKTEHSSAGKTAQPPAEAILDHEEKTIAGNAGPLTLAQHCPQRTKPLFPSVALRDGIDTGRVLLRLHLAVDGSVHRVEVLEASPRGYFEAASEAATLKWRCLPPAQTGQDSVRAPIHFEVH</sequence>
<dbReference type="Proteomes" id="UP000216107">
    <property type="component" value="Unassembled WGS sequence"/>
</dbReference>
<protein>
    <recommendedName>
        <fullName evidence="5">TonB C-terminal domain-containing protein</fullName>
    </recommendedName>
</protein>
<dbReference type="GO" id="GO:0055085">
    <property type="term" value="P:transmembrane transport"/>
    <property type="evidence" value="ECO:0007669"/>
    <property type="project" value="InterPro"/>
</dbReference>
<evidence type="ECO:0000256" key="2">
    <source>
        <dbReference type="ARBA" id="ARBA00022692"/>
    </source>
</evidence>
<dbReference type="InterPro" id="IPR037682">
    <property type="entry name" value="TonB_C"/>
</dbReference>
<evidence type="ECO:0000259" key="5">
    <source>
        <dbReference type="PROSITE" id="PS52015"/>
    </source>
</evidence>
<feature type="domain" description="TonB C-terminal" evidence="5">
    <location>
        <begin position="201"/>
        <end position="289"/>
    </location>
</feature>
<keyword evidence="3" id="KW-1133">Transmembrane helix</keyword>
<organism evidence="7 8">
    <name type="scientific">Candidatus Dactylopiibacterium carminicum</name>
    <dbReference type="NCBI Taxonomy" id="857335"/>
    <lineage>
        <taxon>Bacteria</taxon>
        <taxon>Pseudomonadati</taxon>
        <taxon>Pseudomonadota</taxon>
        <taxon>Betaproteobacteria</taxon>
        <taxon>Rhodocyclales</taxon>
        <taxon>Rhodocyclaceae</taxon>
        <taxon>Candidatus Dactylopiibacterium</taxon>
    </lineage>
</organism>
<dbReference type="AlphaFoldDB" id="A0A272ES75"/>
<evidence type="ECO:0000256" key="3">
    <source>
        <dbReference type="ARBA" id="ARBA00022989"/>
    </source>
</evidence>
<dbReference type="Gene3D" id="3.30.1150.10">
    <property type="match status" value="1"/>
</dbReference>
<keyword evidence="4" id="KW-0472">Membrane</keyword>
<evidence type="ECO:0000313" key="9">
    <source>
        <dbReference type="Proteomes" id="UP000623509"/>
    </source>
</evidence>
<keyword evidence="2" id="KW-0812">Transmembrane</keyword>
<dbReference type="InterPro" id="IPR006260">
    <property type="entry name" value="TonB/TolA_C"/>
</dbReference>
<dbReference type="EMBL" id="MDUX01000031">
    <property type="protein sequence ID" value="KAF7598994.1"/>
    <property type="molecule type" value="Genomic_DNA"/>
</dbReference>
<dbReference type="EMBL" id="NMRN01000026">
    <property type="protein sequence ID" value="PAS92959.1"/>
    <property type="molecule type" value="Genomic_DNA"/>
</dbReference>
<dbReference type="NCBIfam" id="TIGR01352">
    <property type="entry name" value="tonB_Cterm"/>
    <property type="match status" value="1"/>
</dbReference>
<dbReference type="SUPFAM" id="SSF74653">
    <property type="entry name" value="TolA/TonB C-terminal domain"/>
    <property type="match status" value="1"/>
</dbReference>
<evidence type="ECO:0000313" key="6">
    <source>
        <dbReference type="EMBL" id="KAF7598994.1"/>
    </source>
</evidence>
<proteinExistence type="predicted"/>
<evidence type="ECO:0000313" key="7">
    <source>
        <dbReference type="EMBL" id="PAS92959.1"/>
    </source>
</evidence>
<comment type="caution">
    <text evidence="7">The sequence shown here is derived from an EMBL/GenBank/DDBJ whole genome shotgun (WGS) entry which is preliminary data.</text>
</comment>
<keyword evidence="9" id="KW-1185">Reference proteome</keyword>
<evidence type="ECO:0000256" key="4">
    <source>
        <dbReference type="ARBA" id="ARBA00023136"/>
    </source>
</evidence>
<name>A0A272ES75_9RHOO</name>
<gene>
    <name evidence="6" type="ORF">BGI27_10320</name>
    <name evidence="7" type="ORF">CGU29_09530</name>
</gene>
<dbReference type="Pfam" id="PF03544">
    <property type="entry name" value="TonB_C"/>
    <property type="match status" value="1"/>
</dbReference>
<reference evidence="7 8" key="2">
    <citation type="submission" date="2017-07" db="EMBL/GenBank/DDBJ databases">
        <title>Candidatus Dactylopiibacterium carminicum, a nitrogen-fixing symbiont of the cochineal insect Dactylopius coccus and Dactylopius opuntiae (Hemiptera: Coccoidea: Dactylopiidae).</title>
        <authorList>
            <person name="Vera A."/>
        </authorList>
    </citation>
    <scope>NUCLEOTIDE SEQUENCE [LARGE SCALE GENOMIC DNA]</scope>
    <source>
        <strain evidence="7 8">NFDCM</strain>
    </source>
</reference>
<dbReference type="Proteomes" id="UP000623509">
    <property type="component" value="Unassembled WGS sequence"/>
</dbReference>
<evidence type="ECO:0000313" key="8">
    <source>
        <dbReference type="Proteomes" id="UP000216107"/>
    </source>
</evidence>
<comment type="subcellular location">
    <subcellularLocation>
        <location evidence="1">Membrane</location>
        <topology evidence="1">Single-pass membrane protein</topology>
    </subcellularLocation>
</comment>
<dbReference type="GO" id="GO:0016020">
    <property type="term" value="C:membrane"/>
    <property type="evidence" value="ECO:0007669"/>
    <property type="project" value="UniProtKB-SubCell"/>
</dbReference>
<dbReference type="PROSITE" id="PS52015">
    <property type="entry name" value="TONB_CTD"/>
    <property type="match status" value="1"/>
</dbReference>
<evidence type="ECO:0000256" key="1">
    <source>
        <dbReference type="ARBA" id="ARBA00004167"/>
    </source>
</evidence>
<reference evidence="6 9" key="1">
    <citation type="submission" date="2016-08" db="EMBL/GenBank/DDBJ databases">
        <title>Candidatus Dactylopiibacterium carminicum genome sequence.</title>
        <authorList>
            <person name="Ramirez-Puebla S.T."/>
            <person name="Ormeno-Orrillo E."/>
            <person name="Vera-Ponce De Leon A."/>
            <person name="Luis L."/>
            <person name="Sanchez-Flores A."/>
            <person name="Monica R."/>
            <person name="Martinez-Romero E."/>
        </authorList>
    </citation>
    <scope>NUCLEOTIDE SEQUENCE [LARGE SCALE GENOMIC DNA]</scope>
    <source>
        <strain evidence="6">END1</strain>
    </source>
</reference>
<accession>A0A272ES75</accession>